<dbReference type="PANTHER" id="PTHR10846:SF8">
    <property type="entry name" value="INNER MEMBRANE PROTEIN YRBG"/>
    <property type="match status" value="1"/>
</dbReference>
<name>A0A448TRK5_9PAST</name>
<feature type="transmembrane region" description="Helical" evidence="5">
    <location>
        <begin position="73"/>
        <end position="93"/>
    </location>
</feature>
<evidence type="ECO:0000313" key="7">
    <source>
        <dbReference type="EMBL" id="VEJ08600.1"/>
    </source>
</evidence>
<feature type="transmembrane region" description="Helical" evidence="5">
    <location>
        <begin position="243"/>
        <end position="264"/>
    </location>
</feature>
<dbReference type="Pfam" id="PF01699">
    <property type="entry name" value="Na_Ca_ex"/>
    <property type="match status" value="2"/>
</dbReference>
<feature type="transmembrane region" description="Helical" evidence="5">
    <location>
        <begin position="209"/>
        <end position="231"/>
    </location>
</feature>
<feature type="transmembrane region" description="Helical" evidence="5">
    <location>
        <begin position="6"/>
        <end position="23"/>
    </location>
</feature>
<dbReference type="RefSeq" id="WP_126597817.1">
    <property type="nucleotide sequence ID" value="NZ_LR134510.1"/>
</dbReference>
<evidence type="ECO:0000259" key="6">
    <source>
        <dbReference type="Pfam" id="PF01699"/>
    </source>
</evidence>
<dbReference type="Gene3D" id="6.10.280.80">
    <property type="entry name" value="NCX, peripheral helical region"/>
    <property type="match status" value="1"/>
</dbReference>
<evidence type="ECO:0000256" key="4">
    <source>
        <dbReference type="ARBA" id="ARBA00023136"/>
    </source>
</evidence>
<evidence type="ECO:0000313" key="8">
    <source>
        <dbReference type="Proteomes" id="UP000279799"/>
    </source>
</evidence>
<dbReference type="GO" id="GO:0008273">
    <property type="term" value="F:calcium, potassium:sodium antiporter activity"/>
    <property type="evidence" value="ECO:0007669"/>
    <property type="project" value="TreeGrafter"/>
</dbReference>
<sequence length="323" mass="34488">MLLPYIALIAGLVILVGSADYFVKGASSIAKTMGMSPLLIGILIIGFGTSAPEMIVSAISSLNGSPTVALGNAYGSIITNIGLILGITALIKPIAVTSTVIKKELPILFVATLISAWMIADNCLSRDNAWILLLLFGLYILWSIWNANRQQEDPLSTSFTENLDNQPDMSLNRAIVYMLGGLIALMASSEALVWGAVKIAEYFGVSDLVIGLTIVAVGTSLPELATSIIAARRGETDLAMGNLIGSNMFNILAVVGISGVILPAHLNPEVFERDMMVIITFTLSLFILGYDGKTKPGRISRVDGTLLLIGYIAYSYVLLRKFL</sequence>
<dbReference type="PANTHER" id="PTHR10846">
    <property type="entry name" value="SODIUM/POTASSIUM/CALCIUM EXCHANGER"/>
    <property type="match status" value="1"/>
</dbReference>
<reference evidence="7 8" key="1">
    <citation type="submission" date="2018-12" db="EMBL/GenBank/DDBJ databases">
        <authorList>
            <consortium name="Pathogen Informatics"/>
        </authorList>
    </citation>
    <scope>NUCLEOTIDE SEQUENCE [LARGE SCALE GENOMIC DNA]</scope>
    <source>
        <strain evidence="7 8">NCTC12871</strain>
    </source>
</reference>
<dbReference type="KEGG" id="adp:NCTC12871_00002"/>
<dbReference type="OrthoDB" id="9794225at2"/>
<gene>
    <name evidence="7" type="primary">yrbG</name>
    <name evidence="7" type="ORF">NCTC12871_00002</name>
</gene>
<evidence type="ECO:0000256" key="1">
    <source>
        <dbReference type="ARBA" id="ARBA00004141"/>
    </source>
</evidence>
<feature type="domain" description="Sodium/calcium exchanger membrane region" evidence="6">
    <location>
        <begin position="5"/>
        <end position="145"/>
    </location>
</feature>
<dbReference type="AlphaFoldDB" id="A0A448TRK5"/>
<feature type="transmembrane region" description="Helical" evidence="5">
    <location>
        <begin position="105"/>
        <end position="122"/>
    </location>
</feature>
<dbReference type="GO" id="GO:0006874">
    <property type="term" value="P:intracellular calcium ion homeostasis"/>
    <property type="evidence" value="ECO:0007669"/>
    <property type="project" value="TreeGrafter"/>
</dbReference>
<dbReference type="GO" id="GO:0005886">
    <property type="term" value="C:plasma membrane"/>
    <property type="evidence" value="ECO:0007669"/>
    <property type="project" value="TreeGrafter"/>
</dbReference>
<evidence type="ECO:0000256" key="3">
    <source>
        <dbReference type="ARBA" id="ARBA00022989"/>
    </source>
</evidence>
<proteinExistence type="predicted"/>
<keyword evidence="3 5" id="KW-1133">Transmembrane helix</keyword>
<comment type="subcellular location">
    <subcellularLocation>
        <location evidence="1">Membrane</location>
        <topology evidence="1">Multi-pass membrane protein</topology>
    </subcellularLocation>
</comment>
<organism evidence="7 8">
    <name type="scientific">Actinobacillus delphinicola</name>
    <dbReference type="NCBI Taxonomy" id="51161"/>
    <lineage>
        <taxon>Bacteria</taxon>
        <taxon>Pseudomonadati</taxon>
        <taxon>Pseudomonadota</taxon>
        <taxon>Gammaproteobacteria</taxon>
        <taxon>Pasteurellales</taxon>
        <taxon>Pasteurellaceae</taxon>
        <taxon>Actinobacillus</taxon>
    </lineage>
</organism>
<feature type="transmembrane region" description="Helical" evidence="5">
    <location>
        <begin position="175"/>
        <end position="197"/>
    </location>
</feature>
<keyword evidence="8" id="KW-1185">Reference proteome</keyword>
<dbReference type="EMBL" id="LR134510">
    <property type="protein sequence ID" value="VEJ08600.1"/>
    <property type="molecule type" value="Genomic_DNA"/>
</dbReference>
<keyword evidence="4 5" id="KW-0472">Membrane</keyword>
<protein>
    <submittedName>
        <fullName evidence="7">Putative sodium/calcium exchange protein</fullName>
    </submittedName>
</protein>
<feature type="transmembrane region" description="Helical" evidence="5">
    <location>
        <begin position="35"/>
        <end position="61"/>
    </location>
</feature>
<dbReference type="GO" id="GO:0005262">
    <property type="term" value="F:calcium channel activity"/>
    <property type="evidence" value="ECO:0007669"/>
    <property type="project" value="TreeGrafter"/>
</dbReference>
<dbReference type="InterPro" id="IPR044880">
    <property type="entry name" value="NCX_ion-bd_dom_sf"/>
</dbReference>
<dbReference type="InterPro" id="IPR004837">
    <property type="entry name" value="NaCa_Exmemb"/>
</dbReference>
<dbReference type="Gene3D" id="1.20.1420.30">
    <property type="entry name" value="NCX, central ion-binding region"/>
    <property type="match status" value="1"/>
</dbReference>
<dbReference type="InterPro" id="IPR004481">
    <property type="entry name" value="K/Na/Ca-exchanger"/>
</dbReference>
<feature type="transmembrane region" description="Helical" evidence="5">
    <location>
        <begin position="302"/>
        <end position="319"/>
    </location>
</feature>
<feature type="transmembrane region" description="Helical" evidence="5">
    <location>
        <begin position="270"/>
        <end position="290"/>
    </location>
</feature>
<dbReference type="NCBIfam" id="TIGR00367">
    <property type="entry name" value="calcium/sodium antiporter"/>
    <property type="match status" value="1"/>
</dbReference>
<accession>A0A448TRK5</accession>
<keyword evidence="2 5" id="KW-0812">Transmembrane</keyword>
<feature type="transmembrane region" description="Helical" evidence="5">
    <location>
        <begin position="128"/>
        <end position="145"/>
    </location>
</feature>
<dbReference type="Proteomes" id="UP000279799">
    <property type="component" value="Chromosome"/>
</dbReference>
<evidence type="ECO:0000256" key="2">
    <source>
        <dbReference type="ARBA" id="ARBA00022692"/>
    </source>
</evidence>
<feature type="domain" description="Sodium/calcium exchanger membrane region" evidence="6">
    <location>
        <begin position="174"/>
        <end position="319"/>
    </location>
</feature>
<evidence type="ECO:0000256" key="5">
    <source>
        <dbReference type="SAM" id="Phobius"/>
    </source>
</evidence>